<dbReference type="PANTHER" id="PTHR32060:SF30">
    <property type="entry name" value="CARBOXY-TERMINAL PROCESSING PROTEASE CTPA"/>
    <property type="match status" value="1"/>
</dbReference>
<feature type="signal peptide" evidence="1">
    <location>
        <begin position="1"/>
        <end position="18"/>
    </location>
</feature>
<dbReference type="Gene3D" id="3.90.226.10">
    <property type="entry name" value="2-enoyl-CoA Hydratase, Chain A, domain 1"/>
    <property type="match status" value="1"/>
</dbReference>
<dbReference type="InterPro" id="IPR029045">
    <property type="entry name" value="ClpP/crotonase-like_dom_sf"/>
</dbReference>
<proteinExistence type="predicted"/>
<keyword evidence="1" id="KW-0732">Signal</keyword>
<dbReference type="SUPFAM" id="SSF52096">
    <property type="entry name" value="ClpP/crotonase"/>
    <property type="match status" value="1"/>
</dbReference>
<name>A0ABS8EMV4_9FLAO</name>
<dbReference type="PROSITE" id="PS51257">
    <property type="entry name" value="PROKAR_LIPOPROTEIN"/>
    <property type="match status" value="1"/>
</dbReference>
<evidence type="ECO:0000256" key="1">
    <source>
        <dbReference type="SAM" id="SignalP"/>
    </source>
</evidence>
<dbReference type="CDD" id="cd06567">
    <property type="entry name" value="Peptidase_S41"/>
    <property type="match status" value="1"/>
</dbReference>
<dbReference type="Proteomes" id="UP000778797">
    <property type="component" value="Unassembled WGS sequence"/>
</dbReference>
<feature type="domain" description="Tail specific protease" evidence="2">
    <location>
        <begin position="255"/>
        <end position="508"/>
    </location>
</feature>
<dbReference type="EMBL" id="JAFMPT010000003">
    <property type="protein sequence ID" value="MCC1483642.1"/>
    <property type="molecule type" value="Genomic_DNA"/>
</dbReference>
<feature type="chain" id="PRO_5045640328" evidence="1">
    <location>
        <begin position="19"/>
        <end position="533"/>
    </location>
</feature>
<organism evidence="3 4">
    <name type="scientific">Winogradskyella immobilis</name>
    <dbReference type="NCBI Taxonomy" id="2816852"/>
    <lineage>
        <taxon>Bacteria</taxon>
        <taxon>Pseudomonadati</taxon>
        <taxon>Bacteroidota</taxon>
        <taxon>Flavobacteriia</taxon>
        <taxon>Flavobacteriales</taxon>
        <taxon>Flavobacteriaceae</taxon>
        <taxon>Winogradskyella</taxon>
    </lineage>
</organism>
<evidence type="ECO:0000313" key="4">
    <source>
        <dbReference type="Proteomes" id="UP000778797"/>
    </source>
</evidence>
<reference evidence="3" key="2">
    <citation type="submission" date="2021-10" db="EMBL/GenBank/DDBJ databases">
        <title>Genome of Winogradskyella sp. E313.</title>
        <authorList>
            <person name="Zhou Y."/>
        </authorList>
    </citation>
    <scope>NUCLEOTIDE SEQUENCE</scope>
    <source>
        <strain evidence="3">E313</strain>
    </source>
</reference>
<sequence length="533" mass="61275">MKKQLLFFSILLLLTSCASVEKHNLQITKLHAVADLHDDVDKAYKQLKRHHPHLYQFTSKEVMDTKFDSLKTAITQPMDSRTFYKKLAVVTKSVGQGHMTLGLLNLRRTKQERKALIGSKFDVNNLDFDYLDDKLWIVNTRGKDSVLVGSEVLSIDQKTIPELVALYKKRLVSDGYNTTYYNRVIGKRFLTHYAREFGRFDSIAFRLKTKDSVFTKTYKRLLRSELEKLKKDTTKVDSIKLKTPKKKLTKAEKKAKKIKYKAKRKHNQKYGYNAARKEYTRNLNFVGKDSSVAVMKIRGFTNGKYKEFYEESFAEIDKRQSKALVIDLRDNFGGRLNEISYLYGYLTDKDYVMINPSEVNSRIPYLKQLMSNSTSVTTKIIAGLFSPIIVPLNVFRTSKKDGKLYYKFKSAKSQEPKPHNYKGPIYVLINGNSFSASSILSTQLDGNNRATFVGEETGGAYNGTVAGIYKTYKLPNSKVRLRIGLMHIDAPFKKQPDGYGVKPDVEITPTLKDRLENRDPELQWVLKNIESKK</sequence>
<dbReference type="InterPro" id="IPR005151">
    <property type="entry name" value="Tail-specific_protease"/>
</dbReference>
<evidence type="ECO:0000259" key="2">
    <source>
        <dbReference type="SMART" id="SM00245"/>
    </source>
</evidence>
<dbReference type="RefSeq" id="WP_227476092.1">
    <property type="nucleotide sequence ID" value="NZ_JAFMPT010000003.1"/>
</dbReference>
<evidence type="ECO:0000313" key="3">
    <source>
        <dbReference type="EMBL" id="MCC1483642.1"/>
    </source>
</evidence>
<keyword evidence="4" id="KW-1185">Reference proteome</keyword>
<protein>
    <submittedName>
        <fullName evidence="3">Peptidase S41</fullName>
    </submittedName>
</protein>
<accession>A0ABS8EMV4</accession>
<dbReference type="PANTHER" id="PTHR32060">
    <property type="entry name" value="TAIL-SPECIFIC PROTEASE"/>
    <property type="match status" value="1"/>
</dbReference>
<comment type="caution">
    <text evidence="3">The sequence shown here is derived from an EMBL/GenBank/DDBJ whole genome shotgun (WGS) entry which is preliminary data.</text>
</comment>
<gene>
    <name evidence="3" type="ORF">J1C55_03485</name>
</gene>
<reference evidence="3" key="1">
    <citation type="submission" date="2021-03" db="EMBL/GenBank/DDBJ databases">
        <authorList>
            <person name="Ping X."/>
        </authorList>
    </citation>
    <scope>NUCLEOTIDE SEQUENCE</scope>
    <source>
        <strain evidence="3">E313</strain>
    </source>
</reference>
<dbReference type="Pfam" id="PF03572">
    <property type="entry name" value="Peptidase_S41"/>
    <property type="match status" value="1"/>
</dbReference>
<dbReference type="SMART" id="SM00245">
    <property type="entry name" value="TSPc"/>
    <property type="match status" value="1"/>
</dbReference>